<dbReference type="EMBL" id="JBHTCO010000002">
    <property type="protein sequence ID" value="MFC7391679.1"/>
    <property type="molecule type" value="Genomic_DNA"/>
</dbReference>
<dbReference type="Proteomes" id="UP001596505">
    <property type="component" value="Unassembled WGS sequence"/>
</dbReference>
<dbReference type="RefSeq" id="WP_380962929.1">
    <property type="nucleotide sequence ID" value="NZ_JBHTCO010000002.1"/>
</dbReference>
<keyword evidence="1" id="KW-1133">Transmembrane helix</keyword>
<sequence length="64" mass="7620">MIYVFIVLLFLLGIVSLFYSFSKWTTQRRFAFKNKKMAKEQNIIIVMAAAGIILIIIAWFIYRR</sequence>
<evidence type="ECO:0000313" key="3">
    <source>
        <dbReference type="Proteomes" id="UP001596505"/>
    </source>
</evidence>
<organism evidence="2 3">
    <name type="scientific">Scopulibacillus cellulosilyticus</name>
    <dbReference type="NCBI Taxonomy" id="2665665"/>
    <lineage>
        <taxon>Bacteria</taxon>
        <taxon>Bacillati</taxon>
        <taxon>Bacillota</taxon>
        <taxon>Bacilli</taxon>
        <taxon>Bacillales</taxon>
        <taxon>Sporolactobacillaceae</taxon>
        <taxon>Scopulibacillus</taxon>
    </lineage>
</organism>
<reference evidence="3" key="1">
    <citation type="journal article" date="2019" name="Int. J. Syst. Evol. Microbiol.">
        <title>The Global Catalogue of Microorganisms (GCM) 10K type strain sequencing project: providing services to taxonomists for standard genome sequencing and annotation.</title>
        <authorList>
            <consortium name="The Broad Institute Genomics Platform"/>
            <consortium name="The Broad Institute Genome Sequencing Center for Infectious Disease"/>
            <person name="Wu L."/>
            <person name="Ma J."/>
        </authorList>
    </citation>
    <scope>NUCLEOTIDE SEQUENCE [LARGE SCALE GENOMIC DNA]</scope>
    <source>
        <strain evidence="3">CGMCC 1.16305</strain>
    </source>
</reference>
<accession>A0ABW2PRC3</accession>
<keyword evidence="1" id="KW-0812">Transmembrane</keyword>
<protein>
    <submittedName>
        <fullName evidence="2">Uncharacterized protein</fullName>
    </submittedName>
</protein>
<evidence type="ECO:0000313" key="2">
    <source>
        <dbReference type="EMBL" id="MFC7391679.1"/>
    </source>
</evidence>
<gene>
    <name evidence="2" type="ORF">ACFQRG_01555</name>
</gene>
<keyword evidence="1" id="KW-0472">Membrane</keyword>
<feature type="transmembrane region" description="Helical" evidence="1">
    <location>
        <begin position="43"/>
        <end position="62"/>
    </location>
</feature>
<evidence type="ECO:0000256" key="1">
    <source>
        <dbReference type="SAM" id="Phobius"/>
    </source>
</evidence>
<proteinExistence type="predicted"/>
<feature type="transmembrane region" description="Helical" evidence="1">
    <location>
        <begin position="6"/>
        <end position="22"/>
    </location>
</feature>
<comment type="caution">
    <text evidence="2">The sequence shown here is derived from an EMBL/GenBank/DDBJ whole genome shotgun (WGS) entry which is preliminary data.</text>
</comment>
<name>A0ABW2PRC3_9BACL</name>
<keyword evidence="3" id="KW-1185">Reference proteome</keyword>